<reference evidence="12 14" key="2">
    <citation type="submission" date="2017-06" db="EMBL/GenBank/DDBJ databases">
        <title>Isolation and characterization of a thermophilic and butanogenic Thermoanaerobacterium thermosaccharolyticum M5 capable of efficient degradation of hemicellulose.</title>
        <authorList>
            <person name="Xin F."/>
            <person name="Jiang Y."/>
        </authorList>
    </citation>
    <scope>NUCLEOTIDE SEQUENCE [LARGE SCALE GENOMIC DNA]</scope>
    <source>
        <strain evidence="12 14">M5</strain>
    </source>
</reference>
<protein>
    <recommendedName>
        <fullName evidence="7 8">Arginine repressor</fullName>
    </recommendedName>
</protein>
<dbReference type="Pfam" id="PF01316">
    <property type="entry name" value="Arg_repressor"/>
    <property type="match status" value="1"/>
</dbReference>
<dbReference type="EMBL" id="CP016893">
    <property type="protein sequence ID" value="AST59129.1"/>
    <property type="molecule type" value="Genomic_DNA"/>
</dbReference>
<comment type="subcellular location">
    <subcellularLocation>
        <location evidence="1 7">Cytoplasm</location>
    </subcellularLocation>
</comment>
<dbReference type="PRINTS" id="PR01467">
    <property type="entry name" value="ARGREPRESSOR"/>
</dbReference>
<dbReference type="InterPro" id="IPR020899">
    <property type="entry name" value="Arg_repress_C"/>
</dbReference>
<evidence type="ECO:0000313" key="11">
    <source>
        <dbReference type="EMBL" id="AST59129.1"/>
    </source>
</evidence>
<dbReference type="GO" id="GO:1900079">
    <property type="term" value="P:regulation of arginine biosynthetic process"/>
    <property type="evidence" value="ECO:0007669"/>
    <property type="project" value="UniProtKB-UniRule"/>
</dbReference>
<dbReference type="EMBL" id="NKHD01000020">
    <property type="protein sequence ID" value="OXT07630.1"/>
    <property type="molecule type" value="Genomic_DNA"/>
</dbReference>
<evidence type="ECO:0000256" key="8">
    <source>
        <dbReference type="NCBIfam" id="TIGR01529"/>
    </source>
</evidence>
<evidence type="ECO:0000313" key="12">
    <source>
        <dbReference type="EMBL" id="OXT07630.1"/>
    </source>
</evidence>
<keyword evidence="7" id="KW-0678">Repressor</keyword>
<evidence type="ECO:0000256" key="7">
    <source>
        <dbReference type="HAMAP-Rule" id="MF_00173"/>
    </source>
</evidence>
<proteinExistence type="inferred from homology"/>
<evidence type="ECO:0000256" key="5">
    <source>
        <dbReference type="ARBA" id="ARBA00023125"/>
    </source>
</evidence>
<dbReference type="GeneID" id="93864161"/>
<evidence type="ECO:0000259" key="9">
    <source>
        <dbReference type="Pfam" id="PF01316"/>
    </source>
</evidence>
<dbReference type="InterPro" id="IPR020900">
    <property type="entry name" value="Arg_repress_DNA-bd"/>
</dbReference>
<dbReference type="GO" id="GO:0006526">
    <property type="term" value="P:L-arginine biosynthetic process"/>
    <property type="evidence" value="ECO:0007669"/>
    <property type="project" value="UniProtKB-UniPathway"/>
</dbReference>
<name>A0A231VHF1_THETR</name>
<evidence type="ECO:0000259" key="10">
    <source>
        <dbReference type="Pfam" id="PF02863"/>
    </source>
</evidence>
<dbReference type="PANTHER" id="PTHR34471:SF1">
    <property type="entry name" value="ARGININE REPRESSOR"/>
    <property type="match status" value="1"/>
</dbReference>
<comment type="similarity">
    <text evidence="2 7">Belongs to the ArgR family.</text>
</comment>
<comment type="pathway">
    <text evidence="7">Amino-acid biosynthesis; L-arginine biosynthesis [regulation].</text>
</comment>
<dbReference type="GO" id="GO:0005737">
    <property type="term" value="C:cytoplasm"/>
    <property type="evidence" value="ECO:0007669"/>
    <property type="project" value="UniProtKB-SubCell"/>
</dbReference>
<dbReference type="PANTHER" id="PTHR34471">
    <property type="entry name" value="ARGININE REPRESSOR"/>
    <property type="match status" value="1"/>
</dbReference>
<reference evidence="11 13" key="1">
    <citation type="submission" date="2016-08" db="EMBL/GenBank/DDBJ databases">
        <title>A novel genetic cassette of butanologenic Thermoanaerobacterium thermosaccharolyticum that directly convert cellulose to butanol.</title>
        <authorList>
            <person name="Li T."/>
            <person name="He J."/>
        </authorList>
    </citation>
    <scope>NUCLEOTIDE SEQUENCE [LARGE SCALE GENOMIC DNA]</scope>
    <source>
        <strain evidence="11 13">TG57</strain>
    </source>
</reference>
<accession>A0A231VHF1</accession>
<dbReference type="HAMAP" id="MF_00173">
    <property type="entry name" value="Arg_repressor"/>
    <property type="match status" value="1"/>
</dbReference>
<feature type="domain" description="Arginine repressor DNA-binding" evidence="9">
    <location>
        <begin position="1"/>
        <end position="64"/>
    </location>
</feature>
<evidence type="ECO:0000256" key="6">
    <source>
        <dbReference type="ARBA" id="ARBA00023163"/>
    </source>
</evidence>
<evidence type="ECO:0000256" key="1">
    <source>
        <dbReference type="ARBA" id="ARBA00004496"/>
    </source>
</evidence>
<dbReference type="GO" id="GO:0034618">
    <property type="term" value="F:arginine binding"/>
    <property type="evidence" value="ECO:0007669"/>
    <property type="project" value="InterPro"/>
</dbReference>
<dbReference type="AlphaFoldDB" id="A0A231VHF1"/>
<dbReference type="GO" id="GO:0003700">
    <property type="term" value="F:DNA-binding transcription factor activity"/>
    <property type="evidence" value="ECO:0007669"/>
    <property type="project" value="UniProtKB-UniRule"/>
</dbReference>
<dbReference type="InterPro" id="IPR036388">
    <property type="entry name" value="WH-like_DNA-bd_sf"/>
</dbReference>
<dbReference type="Proteomes" id="UP000215301">
    <property type="component" value="Unassembled WGS sequence"/>
</dbReference>
<dbReference type="InterPro" id="IPR036390">
    <property type="entry name" value="WH_DNA-bd_sf"/>
</dbReference>
<dbReference type="SUPFAM" id="SSF46785">
    <property type="entry name" value="Winged helix' DNA-binding domain"/>
    <property type="match status" value="1"/>
</dbReference>
<gene>
    <name evidence="7" type="primary">argR</name>
    <name evidence="12" type="ORF">CE561_07315</name>
    <name evidence="11" type="ORF">Thert_03403</name>
</gene>
<dbReference type="UniPathway" id="UPA00068"/>
<feature type="domain" description="Arginine repressor C-terminal" evidence="10">
    <location>
        <begin position="83"/>
        <end position="146"/>
    </location>
</feature>
<keyword evidence="6 7" id="KW-0804">Transcription</keyword>
<dbReference type="NCBIfam" id="NF001680">
    <property type="entry name" value="PRK00441.1"/>
    <property type="match status" value="1"/>
</dbReference>
<evidence type="ECO:0000313" key="14">
    <source>
        <dbReference type="Proteomes" id="UP000215301"/>
    </source>
</evidence>
<dbReference type="Gene3D" id="1.10.10.10">
    <property type="entry name" value="Winged helix-like DNA-binding domain superfamily/Winged helix DNA-binding domain"/>
    <property type="match status" value="1"/>
</dbReference>
<dbReference type="GO" id="GO:0051259">
    <property type="term" value="P:protein complex oligomerization"/>
    <property type="evidence" value="ECO:0007669"/>
    <property type="project" value="InterPro"/>
</dbReference>
<keyword evidence="5 7" id="KW-0238">DNA-binding</keyword>
<evidence type="ECO:0000256" key="2">
    <source>
        <dbReference type="ARBA" id="ARBA00008316"/>
    </source>
</evidence>
<evidence type="ECO:0000256" key="3">
    <source>
        <dbReference type="ARBA" id="ARBA00022490"/>
    </source>
</evidence>
<keyword evidence="7" id="KW-0055">Arginine biosynthesis</keyword>
<dbReference type="Proteomes" id="UP000214975">
    <property type="component" value="Chromosome"/>
</dbReference>
<sequence length="150" mass="16512">MMKLARHAKILEIISKNEIETQEELADALQKEGIKVTQATVSRDIKELRLIKVLSADGKKYKYASMKNPDNKVTDKLVALLSGIVSIDYAGNTIVIKTLSGTAPAAAEALDTLNWNEVVGTLAGDNTIFMLVRSEDSIKEIIDRINELIK</sequence>
<dbReference type="InterPro" id="IPR036251">
    <property type="entry name" value="Arg_repress_C_sf"/>
</dbReference>
<dbReference type="RefSeq" id="WP_013297798.1">
    <property type="nucleotide sequence ID" value="NZ_CP016893.1"/>
</dbReference>
<keyword evidence="3 7" id="KW-0963">Cytoplasm</keyword>
<evidence type="ECO:0000256" key="4">
    <source>
        <dbReference type="ARBA" id="ARBA00023015"/>
    </source>
</evidence>
<dbReference type="Gene3D" id="3.30.1360.40">
    <property type="match status" value="1"/>
</dbReference>
<organism evidence="12 14">
    <name type="scientific">Thermoanaerobacterium thermosaccharolyticum</name>
    <name type="common">Clostridium thermosaccharolyticum</name>
    <dbReference type="NCBI Taxonomy" id="1517"/>
    <lineage>
        <taxon>Bacteria</taxon>
        <taxon>Bacillati</taxon>
        <taxon>Bacillota</taxon>
        <taxon>Clostridia</taxon>
        <taxon>Thermoanaerobacterales</taxon>
        <taxon>Thermoanaerobacteraceae</taxon>
        <taxon>Thermoanaerobacterium</taxon>
    </lineage>
</organism>
<dbReference type="SUPFAM" id="SSF55252">
    <property type="entry name" value="C-terminal domain of arginine repressor"/>
    <property type="match status" value="1"/>
</dbReference>
<dbReference type="NCBIfam" id="TIGR01529">
    <property type="entry name" value="argR_whole"/>
    <property type="match status" value="1"/>
</dbReference>
<dbReference type="InterPro" id="IPR001669">
    <property type="entry name" value="Arg_repress"/>
</dbReference>
<dbReference type="Pfam" id="PF02863">
    <property type="entry name" value="Arg_repressor_C"/>
    <property type="match status" value="1"/>
</dbReference>
<comment type="function">
    <text evidence="7">Regulates arginine biosynthesis genes.</text>
</comment>
<keyword evidence="7" id="KW-0028">Amino-acid biosynthesis</keyword>
<keyword evidence="4 7" id="KW-0805">Transcription regulation</keyword>
<dbReference type="OMA" id="MHAVKTR"/>
<dbReference type="GO" id="GO:0003677">
    <property type="term" value="F:DNA binding"/>
    <property type="evidence" value="ECO:0007669"/>
    <property type="project" value="UniProtKB-KW"/>
</dbReference>
<evidence type="ECO:0000313" key="13">
    <source>
        <dbReference type="Proteomes" id="UP000214975"/>
    </source>
</evidence>